<feature type="compositionally biased region" description="Polar residues" evidence="1">
    <location>
        <begin position="1"/>
        <end position="11"/>
    </location>
</feature>
<evidence type="ECO:0000259" key="3">
    <source>
        <dbReference type="Pfam" id="PF08450"/>
    </source>
</evidence>
<dbReference type="SUPFAM" id="SSF101898">
    <property type="entry name" value="NHL repeat"/>
    <property type="match status" value="1"/>
</dbReference>
<keyword evidence="2" id="KW-1133">Transmembrane helix</keyword>
<dbReference type="InterPro" id="IPR050952">
    <property type="entry name" value="TRIM-NHL_E3_ligases"/>
</dbReference>
<dbReference type="AlphaFoldDB" id="A0A8K0EMX4"/>
<dbReference type="EMBL" id="OV696688">
    <property type="protein sequence ID" value="CAH1257881.1"/>
    <property type="molecule type" value="Genomic_DNA"/>
</dbReference>
<feature type="transmembrane region" description="Helical" evidence="2">
    <location>
        <begin position="306"/>
        <end position="327"/>
    </location>
</feature>
<evidence type="ECO:0000256" key="1">
    <source>
        <dbReference type="SAM" id="MobiDB-lite"/>
    </source>
</evidence>
<dbReference type="PANTHER" id="PTHR24104">
    <property type="entry name" value="E3 UBIQUITIN-PROTEIN LIGASE NHLRC1-RELATED"/>
    <property type="match status" value="1"/>
</dbReference>
<feature type="compositionally biased region" description="Polar residues" evidence="1">
    <location>
        <begin position="385"/>
        <end position="420"/>
    </location>
</feature>
<dbReference type="GO" id="GO:0061630">
    <property type="term" value="F:ubiquitin protein ligase activity"/>
    <property type="evidence" value="ECO:0007669"/>
    <property type="project" value="TreeGrafter"/>
</dbReference>
<organism evidence="4 5">
    <name type="scientific">Branchiostoma lanceolatum</name>
    <name type="common">Common lancelet</name>
    <name type="synonym">Amphioxus lanceolatum</name>
    <dbReference type="NCBI Taxonomy" id="7740"/>
    <lineage>
        <taxon>Eukaryota</taxon>
        <taxon>Metazoa</taxon>
        <taxon>Chordata</taxon>
        <taxon>Cephalochordata</taxon>
        <taxon>Leptocardii</taxon>
        <taxon>Amphioxiformes</taxon>
        <taxon>Branchiostomatidae</taxon>
        <taxon>Branchiostoma</taxon>
    </lineage>
</organism>
<dbReference type="PANTHER" id="PTHR24104:SF50">
    <property type="entry name" value="SMP-30_GLUCONOLACTONASE_LRE-LIKE REGION DOMAIN-CONTAINING PROTEIN"/>
    <property type="match status" value="1"/>
</dbReference>
<dbReference type="Gene3D" id="2.120.10.30">
    <property type="entry name" value="TolB, C-terminal domain"/>
    <property type="match status" value="1"/>
</dbReference>
<feature type="domain" description="SMP-30/Gluconolactonase/LRE-like region" evidence="3">
    <location>
        <begin position="477"/>
        <end position="579"/>
    </location>
</feature>
<gene>
    <name evidence="4" type="primary">TRIM71</name>
    <name evidence="4" type="ORF">BLAG_LOCUS15642</name>
</gene>
<keyword evidence="2" id="KW-0812">Transmembrane</keyword>
<dbReference type="GO" id="GO:0000209">
    <property type="term" value="P:protein polyubiquitination"/>
    <property type="evidence" value="ECO:0007669"/>
    <property type="project" value="TreeGrafter"/>
</dbReference>
<dbReference type="InterPro" id="IPR013658">
    <property type="entry name" value="SGL"/>
</dbReference>
<protein>
    <submittedName>
        <fullName evidence="4">TRIM71 protein</fullName>
    </submittedName>
</protein>
<keyword evidence="5" id="KW-1185">Reference proteome</keyword>
<dbReference type="Pfam" id="PF08450">
    <property type="entry name" value="SGL"/>
    <property type="match status" value="1"/>
</dbReference>
<dbReference type="OrthoDB" id="10196914at2759"/>
<evidence type="ECO:0000256" key="2">
    <source>
        <dbReference type="SAM" id="Phobius"/>
    </source>
</evidence>
<dbReference type="Proteomes" id="UP000838412">
    <property type="component" value="Chromosome 3"/>
</dbReference>
<evidence type="ECO:0000313" key="5">
    <source>
        <dbReference type="Proteomes" id="UP000838412"/>
    </source>
</evidence>
<dbReference type="InterPro" id="IPR011042">
    <property type="entry name" value="6-blade_b-propeller_TolB-like"/>
</dbReference>
<feature type="region of interest" description="Disordered" evidence="1">
    <location>
        <begin position="379"/>
        <end position="420"/>
    </location>
</feature>
<keyword evidence="2" id="KW-0472">Membrane</keyword>
<reference evidence="4" key="1">
    <citation type="submission" date="2022-01" db="EMBL/GenBank/DDBJ databases">
        <authorList>
            <person name="Braso-Vives M."/>
        </authorList>
    </citation>
    <scope>NUCLEOTIDE SEQUENCE</scope>
</reference>
<sequence>MSNPSEDSTMPASLDPDTNGKHSLSQADGGGNLCMPNSHEESNDDCHEGNLAGASENGRTVHIGSGGTSDCGEEICHDGMGVCETGSEEAKTKTASSNSDDITIASARGGDLSEKSVHTSTLVGDNSSISPDIRHRGLYQNPMCEQDTQNPNLVYTQNSIGLNPMYRQITQDPNNPLHAPNTFQTSPEYAQTTGNPYQIYEPYVYDRPEPATGLDKNHENQCGIQPFAATRQDAIVDESDNNMPTADGSVFVQGNSAIPNSRHSTSSPNQMRAQNDLIENEMYSPNVRPRQTACALLWGTYRRTSVIVTIALMALLVFCATFAGLYFSTRVQDAEKVTTIIGTAHDNYGPAYFGCCSTSFARKEIDDLTSELTVGTTDRFVRNGEPTSNSSRDVTLPSTFNSSVSTPMRTPDSKSAPSKLTAHQTTMFFYTTKRTSKVSARSVVAPTSSPEKESYTEIFKSEKIIIGGGKGSSPGRFNTPNGVAVSSDNEIYVADRETRRFVQVYNREGHRVVRFRIGTGKGNYPQGICTDSLGNIIVANLDKNRVDMFTSRGEFVRTVARTKPPNGIAIGPDGQLVVTHLERDIITIFPRQTVSS</sequence>
<feature type="compositionally biased region" description="Basic and acidic residues" evidence="1">
    <location>
        <begin position="38"/>
        <end position="48"/>
    </location>
</feature>
<name>A0A8K0EMX4_BRALA</name>
<feature type="region of interest" description="Disordered" evidence="1">
    <location>
        <begin position="1"/>
        <end position="59"/>
    </location>
</feature>
<evidence type="ECO:0000313" key="4">
    <source>
        <dbReference type="EMBL" id="CAH1257881.1"/>
    </source>
</evidence>
<accession>A0A8K0EMX4</accession>
<dbReference type="GO" id="GO:0043161">
    <property type="term" value="P:proteasome-mediated ubiquitin-dependent protein catabolic process"/>
    <property type="evidence" value="ECO:0007669"/>
    <property type="project" value="TreeGrafter"/>
</dbReference>
<proteinExistence type="predicted"/>